<keyword evidence="2" id="KW-1185">Reference proteome</keyword>
<name>A0ABY7CNQ0_9BASI</name>
<reference evidence="1" key="1">
    <citation type="submission" date="2022-10" db="EMBL/GenBank/DDBJ databases">
        <title>Puccinia triticina Genome sequencing and assembly.</title>
        <authorList>
            <person name="Li C."/>
        </authorList>
    </citation>
    <scope>NUCLEOTIDE SEQUENCE</scope>
    <source>
        <strain evidence="1">Pt15</strain>
    </source>
</reference>
<dbReference type="EMBL" id="CP110427">
    <property type="protein sequence ID" value="WAQ86879.1"/>
    <property type="molecule type" value="Genomic_DNA"/>
</dbReference>
<gene>
    <name evidence="1" type="ORF">PtA15_7A608</name>
</gene>
<proteinExistence type="predicted"/>
<dbReference type="GeneID" id="77812127"/>
<evidence type="ECO:0000313" key="2">
    <source>
        <dbReference type="Proteomes" id="UP001164743"/>
    </source>
</evidence>
<dbReference type="Proteomes" id="UP001164743">
    <property type="component" value="Chromosome 7A"/>
</dbReference>
<protein>
    <submittedName>
        <fullName evidence="1">Uncharacterized protein</fullName>
    </submittedName>
</protein>
<accession>A0ABY7CNQ0</accession>
<evidence type="ECO:0000313" key="1">
    <source>
        <dbReference type="EMBL" id="WAQ86879.1"/>
    </source>
</evidence>
<sequence>MNYGHLPTLKESMISYNSSRITGIIQQFEVNFLNIYLPLMKICRVLVNKLLSSASSDPLVAFYEDMKQLNDLFLETQKMEDSLQRLTILVLKLRIESATNQAHQLLGWVKVLFERIESRLNLPYSRGTNQTQIERACEWCQMCQDQYEKALENFWAHEPVETEDQEEDWNSDDPNF</sequence>
<dbReference type="RefSeq" id="XP_053022434.1">
    <property type="nucleotide sequence ID" value="XM_053171232.1"/>
</dbReference>
<organism evidence="1 2">
    <name type="scientific">Puccinia triticina</name>
    <dbReference type="NCBI Taxonomy" id="208348"/>
    <lineage>
        <taxon>Eukaryota</taxon>
        <taxon>Fungi</taxon>
        <taxon>Dikarya</taxon>
        <taxon>Basidiomycota</taxon>
        <taxon>Pucciniomycotina</taxon>
        <taxon>Pucciniomycetes</taxon>
        <taxon>Pucciniales</taxon>
        <taxon>Pucciniaceae</taxon>
        <taxon>Puccinia</taxon>
    </lineage>
</organism>